<dbReference type="InterPro" id="IPR002347">
    <property type="entry name" value="SDR_fam"/>
</dbReference>
<dbReference type="PANTHER" id="PTHR43976:SF16">
    <property type="entry name" value="SHORT-CHAIN DEHYDROGENASE_REDUCTASE FAMILY PROTEIN"/>
    <property type="match status" value="1"/>
</dbReference>
<dbReference type="GO" id="GO:0016491">
    <property type="term" value="F:oxidoreductase activity"/>
    <property type="evidence" value="ECO:0007669"/>
    <property type="project" value="UniProtKB-KW"/>
</dbReference>
<evidence type="ECO:0000313" key="5">
    <source>
        <dbReference type="EMBL" id="KAG1815600.1"/>
    </source>
</evidence>
<dbReference type="EMBL" id="JABBWG010000018">
    <property type="protein sequence ID" value="KAG1815600.1"/>
    <property type="molecule type" value="Genomic_DNA"/>
</dbReference>
<keyword evidence="6" id="KW-1185">Reference proteome</keyword>
<dbReference type="OrthoDB" id="1274115at2759"/>
<organism evidence="5 6">
    <name type="scientific">Suillus subaureus</name>
    <dbReference type="NCBI Taxonomy" id="48587"/>
    <lineage>
        <taxon>Eukaryota</taxon>
        <taxon>Fungi</taxon>
        <taxon>Dikarya</taxon>
        <taxon>Basidiomycota</taxon>
        <taxon>Agaricomycotina</taxon>
        <taxon>Agaricomycetes</taxon>
        <taxon>Agaricomycetidae</taxon>
        <taxon>Boletales</taxon>
        <taxon>Suillineae</taxon>
        <taxon>Suillaceae</taxon>
        <taxon>Suillus</taxon>
    </lineage>
</organism>
<dbReference type="InterPro" id="IPR051911">
    <property type="entry name" value="SDR_oxidoreductase"/>
</dbReference>
<accession>A0A9P7JCR3</accession>
<sequence>MTGTSSGFGRRLTGLALARGDRVIATARTLSKIQHFPKHPNLHLMQLDVNAGTKEIKARIDHAARVWNGIDVLVNNAGYGLPALLEEGGASLMFRQFQTNFFGVVNVCNAVLPYMRKKRNGTVVVIGSRSAWKPERVRVNNFSSLKAAVHAMSESLALELEPFNIRVLLVEPGSFRTEGILGYPWDCSNPIPDYDEQRAVGRVNFSKTAGKQPGDPDKAMEIVVDVVKGEGCAAGREWPLYLVLGKDAEADIRNKCAKVLKHLDDWNDVIRGVDVVWLVQFRTTVYLDSTLHRPPEAPASVHPPDQLKTALKM</sequence>
<dbReference type="AlphaFoldDB" id="A0A9P7JCR3"/>
<evidence type="ECO:0000256" key="4">
    <source>
        <dbReference type="SAM" id="MobiDB-lite"/>
    </source>
</evidence>
<dbReference type="PANTHER" id="PTHR43976">
    <property type="entry name" value="SHORT CHAIN DEHYDROGENASE"/>
    <property type="match status" value="1"/>
</dbReference>
<name>A0A9P7JCR3_9AGAM</name>
<dbReference type="PRINTS" id="PR00080">
    <property type="entry name" value="SDRFAMILY"/>
</dbReference>
<evidence type="ECO:0000256" key="1">
    <source>
        <dbReference type="ARBA" id="ARBA00006484"/>
    </source>
</evidence>
<dbReference type="SUPFAM" id="SSF51735">
    <property type="entry name" value="NAD(P)-binding Rossmann-fold domains"/>
    <property type="match status" value="1"/>
</dbReference>
<keyword evidence="2" id="KW-0560">Oxidoreductase</keyword>
<evidence type="ECO:0000256" key="2">
    <source>
        <dbReference type="ARBA" id="ARBA00023002"/>
    </source>
</evidence>
<dbReference type="InterPro" id="IPR036291">
    <property type="entry name" value="NAD(P)-bd_dom_sf"/>
</dbReference>
<dbReference type="Pfam" id="PF00106">
    <property type="entry name" value="adh_short"/>
    <property type="match status" value="1"/>
</dbReference>
<dbReference type="Gene3D" id="3.40.50.720">
    <property type="entry name" value="NAD(P)-binding Rossmann-like Domain"/>
    <property type="match status" value="1"/>
</dbReference>
<proteinExistence type="inferred from homology"/>
<feature type="region of interest" description="Disordered" evidence="4">
    <location>
        <begin position="292"/>
        <end position="313"/>
    </location>
</feature>
<dbReference type="RefSeq" id="XP_041192531.1">
    <property type="nucleotide sequence ID" value="XM_041331035.1"/>
</dbReference>
<evidence type="ECO:0008006" key="7">
    <source>
        <dbReference type="Google" id="ProtNLM"/>
    </source>
</evidence>
<gene>
    <name evidence="5" type="ORF">BJ212DRAFT_1272751</name>
</gene>
<evidence type="ECO:0000256" key="3">
    <source>
        <dbReference type="RuleBase" id="RU000363"/>
    </source>
</evidence>
<dbReference type="GeneID" id="64625052"/>
<evidence type="ECO:0000313" key="6">
    <source>
        <dbReference type="Proteomes" id="UP000807769"/>
    </source>
</evidence>
<dbReference type="Proteomes" id="UP000807769">
    <property type="component" value="Unassembled WGS sequence"/>
</dbReference>
<comment type="caution">
    <text evidence="5">The sequence shown here is derived from an EMBL/GenBank/DDBJ whole genome shotgun (WGS) entry which is preliminary data.</text>
</comment>
<dbReference type="PRINTS" id="PR00081">
    <property type="entry name" value="GDHRDH"/>
</dbReference>
<protein>
    <recommendedName>
        <fullName evidence="7">NAD(P)-binding protein</fullName>
    </recommendedName>
</protein>
<comment type="similarity">
    <text evidence="1 3">Belongs to the short-chain dehydrogenases/reductases (SDR) family.</text>
</comment>
<reference evidence="5" key="1">
    <citation type="journal article" date="2020" name="New Phytol.">
        <title>Comparative genomics reveals dynamic genome evolution in host specialist ectomycorrhizal fungi.</title>
        <authorList>
            <person name="Lofgren L.A."/>
            <person name="Nguyen N.H."/>
            <person name="Vilgalys R."/>
            <person name="Ruytinx J."/>
            <person name="Liao H.L."/>
            <person name="Branco S."/>
            <person name="Kuo A."/>
            <person name="LaButti K."/>
            <person name="Lipzen A."/>
            <person name="Andreopoulos W."/>
            <person name="Pangilinan J."/>
            <person name="Riley R."/>
            <person name="Hundley H."/>
            <person name="Na H."/>
            <person name="Barry K."/>
            <person name="Grigoriev I.V."/>
            <person name="Stajich J.E."/>
            <person name="Kennedy P.G."/>
        </authorList>
    </citation>
    <scope>NUCLEOTIDE SEQUENCE</scope>
    <source>
        <strain evidence="5">MN1</strain>
    </source>
</reference>